<keyword evidence="1" id="KW-0472">Membrane</keyword>
<dbReference type="Ensembl" id="ENSTGET00000041331.1">
    <property type="protein sequence ID" value="ENSTGEP00000034828.1"/>
    <property type="gene ID" value="ENSTGEG00000027759.1"/>
</dbReference>
<evidence type="ECO:0000313" key="2">
    <source>
        <dbReference type="Ensembl" id="ENSTGEP00000034828.1"/>
    </source>
</evidence>
<reference evidence="2" key="1">
    <citation type="submission" date="2018-05" db="EMBL/GenBank/DDBJ databases">
        <title>Whole genome of Theropithecus gelada.</title>
        <authorList>
            <person name="Chiou K.L."/>
            <person name="Snyder-Mackler N."/>
        </authorList>
    </citation>
    <scope>NUCLEOTIDE SEQUENCE [LARGE SCALE GENOMIC DNA]</scope>
</reference>
<dbReference type="AlphaFoldDB" id="A0A8D2GCJ5"/>
<dbReference type="PANTHER" id="PTHR46254">
    <property type="entry name" value="PROTEIN GVQW1-RELATED"/>
    <property type="match status" value="1"/>
</dbReference>
<evidence type="ECO:0000256" key="1">
    <source>
        <dbReference type="SAM" id="Phobius"/>
    </source>
</evidence>
<proteinExistence type="predicted"/>
<keyword evidence="1" id="KW-1133">Transmembrane helix</keyword>
<evidence type="ECO:0000313" key="3">
    <source>
        <dbReference type="Proteomes" id="UP000694411"/>
    </source>
</evidence>
<sequence length="83" mass="9613">MKDDLCSDIYLKFFEPQERDDLYFYIATYLGLVLTPHCFLFFSFFFFFDAESHSVAQAGVWWRDLGSLQPLPPGLNDSRASAS</sequence>
<dbReference type="Proteomes" id="UP000694411">
    <property type="component" value="Chromosome X"/>
</dbReference>
<reference evidence="2" key="3">
    <citation type="submission" date="2025-09" db="UniProtKB">
        <authorList>
            <consortium name="Ensembl"/>
        </authorList>
    </citation>
    <scope>IDENTIFICATION</scope>
</reference>
<reference evidence="2" key="2">
    <citation type="submission" date="2025-08" db="UniProtKB">
        <authorList>
            <consortium name="Ensembl"/>
        </authorList>
    </citation>
    <scope>IDENTIFICATION</scope>
</reference>
<protein>
    <submittedName>
        <fullName evidence="2">Uncharacterized protein</fullName>
    </submittedName>
</protein>
<accession>A0A8D2GCJ5</accession>
<organism evidence="2 3">
    <name type="scientific">Theropithecus gelada</name>
    <name type="common">Gelada baboon</name>
    <dbReference type="NCBI Taxonomy" id="9565"/>
    <lineage>
        <taxon>Eukaryota</taxon>
        <taxon>Metazoa</taxon>
        <taxon>Chordata</taxon>
        <taxon>Craniata</taxon>
        <taxon>Vertebrata</taxon>
        <taxon>Euteleostomi</taxon>
        <taxon>Mammalia</taxon>
        <taxon>Eutheria</taxon>
        <taxon>Euarchontoglires</taxon>
        <taxon>Primates</taxon>
        <taxon>Haplorrhini</taxon>
        <taxon>Catarrhini</taxon>
        <taxon>Cercopithecidae</taxon>
        <taxon>Cercopithecinae</taxon>
        <taxon>Theropithecus</taxon>
    </lineage>
</organism>
<keyword evidence="1" id="KW-0812">Transmembrane</keyword>
<feature type="transmembrane region" description="Helical" evidence="1">
    <location>
        <begin position="22"/>
        <end position="48"/>
    </location>
</feature>
<keyword evidence="3" id="KW-1185">Reference proteome</keyword>
<name>A0A8D2GCJ5_THEGE</name>